<dbReference type="InterPro" id="IPR013115">
    <property type="entry name" value="HisG_C"/>
</dbReference>
<dbReference type="GO" id="GO:0003879">
    <property type="term" value="F:ATP phosphoribosyltransferase activity"/>
    <property type="evidence" value="ECO:0007669"/>
    <property type="project" value="UniProtKB-UniRule"/>
</dbReference>
<evidence type="ECO:0000313" key="21">
    <source>
        <dbReference type="EMBL" id="NNU16655.1"/>
    </source>
</evidence>
<evidence type="ECO:0000256" key="9">
    <source>
        <dbReference type="ARBA" id="ARBA00022605"/>
    </source>
</evidence>
<evidence type="ECO:0000256" key="5">
    <source>
        <dbReference type="ARBA" id="ARBA00007955"/>
    </source>
</evidence>
<dbReference type="InterPro" id="IPR018198">
    <property type="entry name" value="ATP_PRibTrfase_CS"/>
</dbReference>
<comment type="catalytic activity">
    <reaction evidence="1 18">
        <text>1-(5-phospho-beta-D-ribosyl)-ATP + diphosphate = 5-phospho-alpha-D-ribose 1-diphosphate + ATP</text>
        <dbReference type="Rhea" id="RHEA:18473"/>
        <dbReference type="ChEBI" id="CHEBI:30616"/>
        <dbReference type="ChEBI" id="CHEBI:33019"/>
        <dbReference type="ChEBI" id="CHEBI:58017"/>
        <dbReference type="ChEBI" id="CHEBI:73183"/>
        <dbReference type="EC" id="2.4.2.17"/>
    </reaction>
</comment>
<evidence type="ECO:0000256" key="17">
    <source>
        <dbReference type="ARBA" id="ARBA00024861"/>
    </source>
</evidence>
<reference evidence="21 22" key="1">
    <citation type="submission" date="2020-05" db="EMBL/GenBank/DDBJ databases">
        <title>Parvularcula mediterraneae sp. nov., isolated from polypropylene straw from shallow seawater of the seashore of Laganas in Zakynthos island, Greece.</title>
        <authorList>
            <person name="Szabo I."/>
            <person name="Al-Omari J."/>
            <person name="Rado J."/>
            <person name="Szerdahelyi G.S."/>
        </authorList>
    </citation>
    <scope>NUCLEOTIDE SEQUENCE [LARGE SCALE GENOMIC DNA]</scope>
    <source>
        <strain evidence="21 22">ZS-1/3</strain>
    </source>
</reference>
<keyword evidence="14 18" id="KW-0067">ATP-binding</keyword>
<proteinExistence type="inferred from homology"/>
<evidence type="ECO:0000259" key="19">
    <source>
        <dbReference type="Pfam" id="PF01634"/>
    </source>
</evidence>
<dbReference type="GO" id="GO:0000105">
    <property type="term" value="P:L-histidine biosynthetic process"/>
    <property type="evidence" value="ECO:0007669"/>
    <property type="project" value="UniProtKB-UniRule"/>
</dbReference>
<keyword evidence="13 18" id="KW-0547">Nucleotide-binding</keyword>
<comment type="pathway">
    <text evidence="4 18">Amino-acid biosynthesis; L-histidine biosynthesis; L-histidine from 5-phospho-alpha-D-ribose 1-diphosphate: step 1/9.</text>
</comment>
<evidence type="ECO:0000256" key="13">
    <source>
        <dbReference type="ARBA" id="ARBA00022741"/>
    </source>
</evidence>
<evidence type="ECO:0000256" key="18">
    <source>
        <dbReference type="HAMAP-Rule" id="MF_00079"/>
    </source>
</evidence>
<sequence length="302" mass="32340">MPEQPFGSDQPDRLRLAVQKKGRLADDTFDLLKKCGLTMSQSKNRLYARVEQLPIDILLVRDDDIPALVAGGASDLGIVGGNVFEEERAAGRLGDNVPMVVPLGFSKCRLCIALPKETIYSAPKDMAGMRIATSYPALTEAWLNENGVEGARTVVMNGAHEIAPRLGVADAVCDIVSTGGTLDANGLAVAETIYRSEALFIGGPLDGRKAEIAEALRLRIEGVQRSADAKYVMLNAPRDAVDAIAAVLPAADQPTILELAGQSDKVAVHTVCREEVVWEQLEKLRKLGASAILVLDIDKMLA</sequence>
<dbReference type="Proteomes" id="UP000536835">
    <property type="component" value="Unassembled WGS sequence"/>
</dbReference>
<keyword evidence="15 18" id="KW-0460">Magnesium</keyword>
<evidence type="ECO:0000256" key="14">
    <source>
        <dbReference type="ARBA" id="ARBA00022840"/>
    </source>
</evidence>
<evidence type="ECO:0000256" key="15">
    <source>
        <dbReference type="ARBA" id="ARBA00022842"/>
    </source>
</evidence>
<comment type="subcellular location">
    <subcellularLocation>
        <location evidence="3 18">Cytoplasm</location>
    </subcellularLocation>
</comment>
<evidence type="ECO:0000256" key="6">
    <source>
        <dbReference type="ARBA" id="ARBA00011946"/>
    </source>
</evidence>
<evidence type="ECO:0000256" key="10">
    <source>
        <dbReference type="ARBA" id="ARBA00022676"/>
    </source>
</evidence>
<dbReference type="GO" id="GO:0005524">
    <property type="term" value="F:ATP binding"/>
    <property type="evidence" value="ECO:0007669"/>
    <property type="project" value="UniProtKB-KW"/>
</dbReference>
<name>A0A7Y3W5D1_9PROT</name>
<keyword evidence="8 18" id="KW-0963">Cytoplasm</keyword>
<evidence type="ECO:0000256" key="7">
    <source>
        <dbReference type="ARBA" id="ARBA00020998"/>
    </source>
</evidence>
<evidence type="ECO:0000256" key="2">
    <source>
        <dbReference type="ARBA" id="ARBA00001946"/>
    </source>
</evidence>
<dbReference type="InterPro" id="IPR011322">
    <property type="entry name" value="N-reg_PII-like_a/b"/>
</dbReference>
<dbReference type="InterPro" id="IPR015867">
    <property type="entry name" value="N-reg_PII/ATP_PRibTrfase_C"/>
</dbReference>
<dbReference type="GO" id="GO:0005737">
    <property type="term" value="C:cytoplasm"/>
    <property type="evidence" value="ECO:0007669"/>
    <property type="project" value="UniProtKB-SubCell"/>
</dbReference>
<evidence type="ECO:0000256" key="8">
    <source>
        <dbReference type="ARBA" id="ARBA00022490"/>
    </source>
</evidence>
<feature type="domain" description="Histidine biosynthesis HisG C-terminal" evidence="20">
    <location>
        <begin position="229"/>
        <end position="299"/>
    </location>
</feature>
<dbReference type="InterPro" id="IPR001348">
    <property type="entry name" value="ATP_PRibTrfase_HisG"/>
</dbReference>
<dbReference type="InterPro" id="IPR013820">
    <property type="entry name" value="ATP_PRibTrfase_cat"/>
</dbReference>
<dbReference type="SUPFAM" id="SSF53850">
    <property type="entry name" value="Periplasmic binding protein-like II"/>
    <property type="match status" value="1"/>
</dbReference>
<comment type="cofactor">
    <cofactor evidence="2 18">
        <name>Mg(2+)</name>
        <dbReference type="ChEBI" id="CHEBI:18420"/>
    </cofactor>
</comment>
<dbReference type="PROSITE" id="PS01316">
    <property type="entry name" value="ATP_P_PHORIBOSYLTR"/>
    <property type="match status" value="1"/>
</dbReference>
<gene>
    <name evidence="18" type="primary">hisG</name>
    <name evidence="21" type="ORF">HK107_10015</name>
</gene>
<comment type="activity regulation">
    <text evidence="18">Feedback inhibited by histidine.</text>
</comment>
<dbReference type="HAMAP" id="MF_00079">
    <property type="entry name" value="HisG_Long"/>
    <property type="match status" value="1"/>
</dbReference>
<dbReference type="RefSeq" id="WP_173199322.1">
    <property type="nucleotide sequence ID" value="NZ_JABFCX010000003.1"/>
</dbReference>
<dbReference type="PANTHER" id="PTHR21403:SF8">
    <property type="entry name" value="ATP PHOSPHORIBOSYLTRANSFERASE"/>
    <property type="match status" value="1"/>
</dbReference>
<keyword evidence="10 18" id="KW-0328">Glycosyltransferase</keyword>
<evidence type="ECO:0000256" key="11">
    <source>
        <dbReference type="ARBA" id="ARBA00022679"/>
    </source>
</evidence>
<dbReference type="NCBIfam" id="TIGR03455">
    <property type="entry name" value="HisG_C-term"/>
    <property type="match status" value="1"/>
</dbReference>
<feature type="domain" description="ATP phosphoribosyltransferase catalytic" evidence="19">
    <location>
        <begin position="61"/>
        <end position="219"/>
    </location>
</feature>
<evidence type="ECO:0000256" key="3">
    <source>
        <dbReference type="ARBA" id="ARBA00004496"/>
    </source>
</evidence>
<dbReference type="AlphaFoldDB" id="A0A7Y3W5D1"/>
<dbReference type="GO" id="GO:0000287">
    <property type="term" value="F:magnesium ion binding"/>
    <property type="evidence" value="ECO:0007669"/>
    <property type="project" value="UniProtKB-UniRule"/>
</dbReference>
<dbReference type="EC" id="2.4.2.17" evidence="6 18"/>
<keyword evidence="16 18" id="KW-0368">Histidine biosynthesis</keyword>
<evidence type="ECO:0000259" key="20">
    <source>
        <dbReference type="Pfam" id="PF08029"/>
    </source>
</evidence>
<keyword evidence="11 18" id="KW-0808">Transferase</keyword>
<evidence type="ECO:0000256" key="16">
    <source>
        <dbReference type="ARBA" id="ARBA00023102"/>
    </source>
</evidence>
<keyword evidence="9 18" id="KW-0028">Amino-acid biosynthesis</keyword>
<keyword evidence="12 18" id="KW-0479">Metal-binding</keyword>
<dbReference type="UniPathway" id="UPA00031">
    <property type="reaction ID" value="UER00006"/>
</dbReference>
<dbReference type="EMBL" id="JABFCX010000003">
    <property type="protein sequence ID" value="NNU16655.1"/>
    <property type="molecule type" value="Genomic_DNA"/>
</dbReference>
<dbReference type="SUPFAM" id="SSF54913">
    <property type="entry name" value="GlnB-like"/>
    <property type="match status" value="1"/>
</dbReference>
<comment type="similarity">
    <text evidence="5 18">Belongs to the ATP phosphoribosyltransferase family. Long subfamily.</text>
</comment>
<protein>
    <recommendedName>
        <fullName evidence="7 18">ATP phosphoribosyltransferase</fullName>
        <shortName evidence="18">ATP-PRT</shortName>
        <shortName evidence="18">ATP-PRTase</shortName>
        <ecNumber evidence="6 18">2.4.2.17</ecNumber>
    </recommendedName>
</protein>
<dbReference type="Gene3D" id="3.30.70.120">
    <property type="match status" value="1"/>
</dbReference>
<dbReference type="Pfam" id="PF08029">
    <property type="entry name" value="HisG_C"/>
    <property type="match status" value="1"/>
</dbReference>
<evidence type="ECO:0000256" key="1">
    <source>
        <dbReference type="ARBA" id="ARBA00000915"/>
    </source>
</evidence>
<evidence type="ECO:0000256" key="4">
    <source>
        <dbReference type="ARBA" id="ARBA00004667"/>
    </source>
</evidence>
<dbReference type="FunFam" id="3.30.70.120:FF:000002">
    <property type="entry name" value="ATP phosphoribosyltransferase"/>
    <property type="match status" value="1"/>
</dbReference>
<evidence type="ECO:0000256" key="12">
    <source>
        <dbReference type="ARBA" id="ARBA00022723"/>
    </source>
</evidence>
<dbReference type="NCBIfam" id="TIGR00070">
    <property type="entry name" value="hisG"/>
    <property type="match status" value="1"/>
</dbReference>
<dbReference type="Gene3D" id="3.40.190.10">
    <property type="entry name" value="Periplasmic binding protein-like II"/>
    <property type="match status" value="2"/>
</dbReference>
<organism evidence="21 22">
    <name type="scientific">Parvularcula mediterranea</name>
    <dbReference type="NCBI Taxonomy" id="2732508"/>
    <lineage>
        <taxon>Bacteria</taxon>
        <taxon>Pseudomonadati</taxon>
        <taxon>Pseudomonadota</taxon>
        <taxon>Alphaproteobacteria</taxon>
        <taxon>Parvularculales</taxon>
        <taxon>Parvularculaceae</taxon>
        <taxon>Parvularcula</taxon>
    </lineage>
</organism>
<comment type="caution">
    <text evidence="21">The sequence shown here is derived from an EMBL/GenBank/DDBJ whole genome shotgun (WGS) entry which is preliminary data.</text>
</comment>
<dbReference type="InterPro" id="IPR020621">
    <property type="entry name" value="ATP-PRT_HisG_long"/>
</dbReference>
<accession>A0A7Y3W5D1</accession>
<keyword evidence="22" id="KW-1185">Reference proteome</keyword>
<dbReference type="Pfam" id="PF01634">
    <property type="entry name" value="HisG"/>
    <property type="match status" value="1"/>
</dbReference>
<dbReference type="PANTHER" id="PTHR21403">
    <property type="entry name" value="ATP PHOSPHORIBOSYLTRANSFERASE ATP-PRTASE"/>
    <property type="match status" value="1"/>
</dbReference>
<comment type="function">
    <text evidence="17 18">Catalyzes the condensation of ATP and 5-phosphoribose 1-diphosphate to form N'-(5'-phosphoribosyl)-ATP (PR-ATP). Has a crucial role in the pathway because the rate of histidine biosynthesis seems to be controlled primarily by regulation of HisG enzymatic activity.</text>
</comment>
<evidence type="ECO:0000313" key="22">
    <source>
        <dbReference type="Proteomes" id="UP000536835"/>
    </source>
</evidence>